<dbReference type="EMBL" id="AOMB01000003">
    <property type="protein sequence ID" value="EMA41957.1"/>
    <property type="molecule type" value="Genomic_DNA"/>
</dbReference>
<reference evidence="5 6" key="1">
    <citation type="journal article" date="2014" name="PLoS Genet.">
        <title>Phylogenetically driven sequencing of extremely halophilic archaea reveals strategies for static and dynamic osmo-response.</title>
        <authorList>
            <person name="Becker E.A."/>
            <person name="Seitzer P.M."/>
            <person name="Tritt A."/>
            <person name="Larsen D."/>
            <person name="Krusor M."/>
            <person name="Yao A.I."/>
            <person name="Wu D."/>
            <person name="Madern D."/>
            <person name="Eisen J.A."/>
            <person name="Darling A.E."/>
            <person name="Facciotti M.T."/>
        </authorList>
    </citation>
    <scope>NUCLEOTIDE SEQUENCE [LARGE SCALE GENOMIC DNA]</scope>
    <source>
        <strain evidence="5 6">100A6</strain>
    </source>
</reference>
<dbReference type="PATRIC" id="fig|1132509.6.peg.31"/>
<dbReference type="CDD" id="cd00338">
    <property type="entry name" value="Ser_Recombinase"/>
    <property type="match status" value="1"/>
</dbReference>
<comment type="caution">
    <text evidence="5">The sequence shown here is derived from an EMBL/GenBank/DDBJ whole genome shotgun (WGS) entry which is preliminary data.</text>
</comment>
<dbReference type="GO" id="GO:0000150">
    <property type="term" value="F:DNA strand exchange activity"/>
    <property type="evidence" value="ECO:0007669"/>
    <property type="project" value="InterPro"/>
</dbReference>
<gene>
    <name evidence="5" type="ORF">C447_00165</name>
</gene>
<dbReference type="SUPFAM" id="SSF53041">
    <property type="entry name" value="Resolvase-like"/>
    <property type="match status" value="1"/>
</dbReference>
<dbReference type="PANTHER" id="PTHR30461">
    <property type="entry name" value="DNA-INVERTASE FROM LAMBDOID PROPHAGE"/>
    <property type="match status" value="1"/>
</dbReference>
<evidence type="ECO:0000256" key="1">
    <source>
        <dbReference type="ARBA" id="ARBA00022908"/>
    </source>
</evidence>
<accession>M0M814</accession>
<sequence>MQSAAIYARVSTPEQHPQRQLNECREHIVSKFPEITSIETYTDIISGVAKHGGEQYRELNEAIKNDDYDLVVVHEISRLSRLGAGEIHRFIQRCMERGTVVESLDLGLSIHVEDSPIQRTIYTMIASIMGDLAKIEHEQDLLRIQSGIRAAQQAGRWTGRPPRGFVTDENGVLHVDIEEFLKTREALLRLKHGERKLVVAERSGIPRSTLVGLFRDEQRRAIYLDGVATDERLNRALAEFRAFSDLAPNESKRRFN</sequence>
<dbReference type="PANTHER" id="PTHR30461:SF2">
    <property type="entry name" value="SERINE RECOMBINASE PINE-RELATED"/>
    <property type="match status" value="1"/>
</dbReference>
<dbReference type="Pfam" id="PF00239">
    <property type="entry name" value="Resolvase"/>
    <property type="match status" value="1"/>
</dbReference>
<name>M0M814_9EURY</name>
<dbReference type="InterPro" id="IPR050639">
    <property type="entry name" value="SSR_resolvase"/>
</dbReference>
<dbReference type="GO" id="GO:0015074">
    <property type="term" value="P:DNA integration"/>
    <property type="evidence" value="ECO:0007669"/>
    <property type="project" value="UniProtKB-KW"/>
</dbReference>
<evidence type="ECO:0000313" key="6">
    <source>
        <dbReference type="Proteomes" id="UP000011566"/>
    </source>
</evidence>
<dbReference type="Gene3D" id="3.40.50.1390">
    <property type="entry name" value="Resolvase, N-terminal catalytic domain"/>
    <property type="match status" value="1"/>
</dbReference>
<feature type="domain" description="Resolvase/invertase-type recombinase catalytic" evidence="4">
    <location>
        <begin position="3"/>
        <end position="155"/>
    </location>
</feature>
<dbReference type="Proteomes" id="UP000011566">
    <property type="component" value="Unassembled WGS sequence"/>
</dbReference>
<dbReference type="PROSITE" id="PS51736">
    <property type="entry name" value="RECOMBINASES_3"/>
    <property type="match status" value="1"/>
</dbReference>
<keyword evidence="6" id="KW-1185">Reference proteome</keyword>
<evidence type="ECO:0000313" key="5">
    <source>
        <dbReference type="EMBL" id="EMA41957.1"/>
    </source>
</evidence>
<dbReference type="InterPro" id="IPR036162">
    <property type="entry name" value="Resolvase-like_N_sf"/>
</dbReference>
<organism evidence="5 6">
    <name type="scientific">Halococcus hamelinensis 100A6</name>
    <dbReference type="NCBI Taxonomy" id="1132509"/>
    <lineage>
        <taxon>Archaea</taxon>
        <taxon>Methanobacteriati</taxon>
        <taxon>Methanobacteriota</taxon>
        <taxon>Stenosarchaea group</taxon>
        <taxon>Halobacteria</taxon>
        <taxon>Halobacteriales</taxon>
        <taxon>Halococcaceae</taxon>
        <taxon>Halococcus</taxon>
    </lineage>
</organism>
<dbReference type="SMART" id="SM00857">
    <property type="entry name" value="Resolvase"/>
    <property type="match status" value="1"/>
</dbReference>
<proteinExistence type="predicted"/>
<keyword evidence="3" id="KW-0233">DNA recombination</keyword>
<evidence type="ECO:0000256" key="3">
    <source>
        <dbReference type="ARBA" id="ARBA00023172"/>
    </source>
</evidence>
<evidence type="ECO:0000256" key="2">
    <source>
        <dbReference type="ARBA" id="ARBA00023125"/>
    </source>
</evidence>
<evidence type="ECO:0000259" key="4">
    <source>
        <dbReference type="PROSITE" id="PS51736"/>
    </source>
</evidence>
<dbReference type="GO" id="GO:0003677">
    <property type="term" value="F:DNA binding"/>
    <property type="evidence" value="ECO:0007669"/>
    <property type="project" value="UniProtKB-KW"/>
</dbReference>
<protein>
    <submittedName>
        <fullName evidence="5">Resolvase domain-containing protein</fullName>
    </submittedName>
</protein>
<dbReference type="InterPro" id="IPR006119">
    <property type="entry name" value="Resolv_N"/>
</dbReference>
<dbReference type="AlphaFoldDB" id="M0M814"/>
<dbReference type="InterPro" id="IPR006118">
    <property type="entry name" value="Recombinase_CS"/>
</dbReference>
<keyword evidence="2" id="KW-0238">DNA-binding</keyword>
<keyword evidence="1" id="KW-0229">DNA integration</keyword>
<dbReference type="eggNOG" id="arCOG03162">
    <property type="taxonomic scope" value="Archaea"/>
</dbReference>
<dbReference type="PROSITE" id="PS00397">
    <property type="entry name" value="RECOMBINASES_1"/>
    <property type="match status" value="1"/>
</dbReference>
<dbReference type="OrthoDB" id="24728at2157"/>